<dbReference type="Gene3D" id="1.10.1520.10">
    <property type="entry name" value="Ribonuclease III domain"/>
    <property type="match status" value="1"/>
</dbReference>
<evidence type="ECO:0000259" key="11">
    <source>
        <dbReference type="PROSITE" id="PS50142"/>
    </source>
</evidence>
<dbReference type="GO" id="GO:0004525">
    <property type="term" value="F:ribonuclease III activity"/>
    <property type="evidence" value="ECO:0007669"/>
    <property type="project" value="UniProtKB-UniRule"/>
</dbReference>
<keyword evidence="4 9" id="KW-0507">mRNA processing</keyword>
<keyword evidence="9" id="KW-0460">Magnesium</keyword>
<dbReference type="PANTHER" id="PTHR11207">
    <property type="entry name" value="RIBONUCLEASE III"/>
    <property type="match status" value="1"/>
</dbReference>
<keyword evidence="9" id="KW-0479">Metal-binding</keyword>
<keyword evidence="6 9" id="KW-0255">Endonuclease</keyword>
<comment type="catalytic activity">
    <reaction evidence="1 9">
        <text>Endonucleolytic cleavage to 5'-phosphomonoester.</text>
        <dbReference type="EC" id="3.1.26.3"/>
    </reaction>
</comment>
<reference evidence="13" key="1">
    <citation type="submission" date="2017-09" db="EMBL/GenBank/DDBJ databases">
        <title>Depth-based differentiation of microbial function through sediment-hosted aquifers and enrichment of novel symbionts in the deep terrestrial subsurface.</title>
        <authorList>
            <person name="Probst A.J."/>
            <person name="Ladd B."/>
            <person name="Jarett J.K."/>
            <person name="Geller-Mcgrath D.E."/>
            <person name="Sieber C.M.K."/>
            <person name="Emerson J.B."/>
            <person name="Anantharaman K."/>
            <person name="Thomas B.C."/>
            <person name="Malmstrom R."/>
            <person name="Stieglmeier M."/>
            <person name="Klingl A."/>
            <person name="Woyke T."/>
            <person name="Ryan C.M."/>
            <person name="Banfield J.F."/>
        </authorList>
    </citation>
    <scope>NUCLEOTIDE SEQUENCE [LARGE SCALE GENOMIC DNA]</scope>
</reference>
<feature type="active site" evidence="9">
    <location>
        <position position="122"/>
    </location>
</feature>
<dbReference type="AlphaFoldDB" id="A0A2M7UIB0"/>
<name>A0A2M7UIB0_9BACT</name>
<accession>A0A2M7UIB0</accession>
<comment type="caution">
    <text evidence="12">The sequence shown here is derived from an EMBL/GenBank/DDBJ whole genome shotgun (WGS) entry which is preliminary data.</text>
</comment>
<dbReference type="InterPro" id="IPR011907">
    <property type="entry name" value="RNase_III"/>
</dbReference>
<organism evidence="12 13">
    <name type="scientific">Candidatus Portnoybacteria bacterium CG_4_10_14_0_2_um_filter_39_11</name>
    <dbReference type="NCBI Taxonomy" id="1974797"/>
    <lineage>
        <taxon>Bacteria</taxon>
        <taxon>Candidatus Portnoyibacteriota</taxon>
    </lineage>
</organism>
<protein>
    <recommendedName>
        <fullName evidence="9">Ribonuclease 3</fullName>
        <ecNumber evidence="9">3.1.26.3</ecNumber>
    </recommendedName>
    <alternativeName>
        <fullName evidence="9">Ribonuclease III</fullName>
        <shortName evidence="9">RNase III</shortName>
    </alternativeName>
</protein>
<evidence type="ECO:0000256" key="8">
    <source>
        <dbReference type="ARBA" id="ARBA00022884"/>
    </source>
</evidence>
<proteinExistence type="inferred from homology"/>
<dbReference type="Pfam" id="PF14622">
    <property type="entry name" value="Ribonucleas_3_3"/>
    <property type="match status" value="1"/>
</dbReference>
<keyword evidence="5 9" id="KW-0540">Nuclease</keyword>
<dbReference type="SUPFAM" id="SSF54768">
    <property type="entry name" value="dsRNA-binding domain-like"/>
    <property type="match status" value="1"/>
</dbReference>
<dbReference type="GO" id="GO:0019843">
    <property type="term" value="F:rRNA binding"/>
    <property type="evidence" value="ECO:0007669"/>
    <property type="project" value="UniProtKB-KW"/>
</dbReference>
<dbReference type="CDD" id="cd00593">
    <property type="entry name" value="RIBOc"/>
    <property type="match status" value="1"/>
</dbReference>
<comment type="subcellular location">
    <subcellularLocation>
        <location evidence="9">Cytoplasm</location>
    </subcellularLocation>
</comment>
<dbReference type="Gene3D" id="3.30.160.20">
    <property type="match status" value="1"/>
</dbReference>
<dbReference type="CDD" id="cd10845">
    <property type="entry name" value="DSRM_RNAse_III_family"/>
    <property type="match status" value="1"/>
</dbReference>
<dbReference type="InterPro" id="IPR036389">
    <property type="entry name" value="RNase_III_sf"/>
</dbReference>
<dbReference type="GO" id="GO:0010468">
    <property type="term" value="P:regulation of gene expression"/>
    <property type="evidence" value="ECO:0007669"/>
    <property type="project" value="TreeGrafter"/>
</dbReference>
<evidence type="ECO:0000256" key="1">
    <source>
        <dbReference type="ARBA" id="ARBA00000109"/>
    </source>
</evidence>
<keyword evidence="7 9" id="KW-0378">Hydrolase</keyword>
<comment type="similarity">
    <text evidence="2">Belongs to the ribonuclease III family.</text>
</comment>
<dbReference type="EC" id="3.1.26.3" evidence="9"/>
<evidence type="ECO:0000256" key="6">
    <source>
        <dbReference type="ARBA" id="ARBA00022759"/>
    </source>
</evidence>
<dbReference type="PROSITE" id="PS50142">
    <property type="entry name" value="RNASE_3_2"/>
    <property type="match status" value="1"/>
</dbReference>
<comment type="function">
    <text evidence="9">Digests double-stranded RNA. Involved in the processing of primary rRNA transcript to yield the immediate precursors to the large and small rRNAs (23S and 16S). Processes some mRNAs, and tRNAs when they are encoded in the rRNA operon. Processes pre-crRNA and tracrRNA of type II CRISPR loci if present in the organism.</text>
</comment>
<evidence type="ECO:0000313" key="12">
    <source>
        <dbReference type="EMBL" id="PIZ70975.1"/>
    </source>
</evidence>
<evidence type="ECO:0000256" key="9">
    <source>
        <dbReference type="HAMAP-Rule" id="MF_00104"/>
    </source>
</evidence>
<dbReference type="EMBL" id="PFOI01000028">
    <property type="protein sequence ID" value="PIZ70975.1"/>
    <property type="molecule type" value="Genomic_DNA"/>
</dbReference>
<keyword evidence="9" id="KW-0699">rRNA-binding</keyword>
<dbReference type="Proteomes" id="UP000231071">
    <property type="component" value="Unassembled WGS sequence"/>
</dbReference>
<dbReference type="InterPro" id="IPR014720">
    <property type="entry name" value="dsRBD_dom"/>
</dbReference>
<feature type="active site" evidence="9">
    <location>
        <position position="51"/>
    </location>
</feature>
<evidence type="ECO:0000313" key="13">
    <source>
        <dbReference type="Proteomes" id="UP000231071"/>
    </source>
</evidence>
<keyword evidence="9" id="KW-0963">Cytoplasm</keyword>
<evidence type="ECO:0000256" key="7">
    <source>
        <dbReference type="ARBA" id="ARBA00022801"/>
    </source>
</evidence>
<feature type="domain" description="DRBM" evidence="10">
    <location>
        <begin position="160"/>
        <end position="225"/>
    </location>
</feature>
<dbReference type="GO" id="GO:0006397">
    <property type="term" value="P:mRNA processing"/>
    <property type="evidence" value="ECO:0007669"/>
    <property type="project" value="UniProtKB-UniRule"/>
</dbReference>
<dbReference type="SMART" id="SM00535">
    <property type="entry name" value="RIBOc"/>
    <property type="match status" value="1"/>
</dbReference>
<dbReference type="PROSITE" id="PS00517">
    <property type="entry name" value="RNASE_3_1"/>
    <property type="match status" value="1"/>
</dbReference>
<evidence type="ECO:0000256" key="4">
    <source>
        <dbReference type="ARBA" id="ARBA00022664"/>
    </source>
</evidence>
<keyword evidence="3 9" id="KW-0698">rRNA processing</keyword>
<dbReference type="PROSITE" id="PS50137">
    <property type="entry name" value="DS_RBD"/>
    <property type="match status" value="1"/>
</dbReference>
<dbReference type="SMART" id="SM00358">
    <property type="entry name" value="DSRM"/>
    <property type="match status" value="1"/>
</dbReference>
<dbReference type="SUPFAM" id="SSF69065">
    <property type="entry name" value="RNase III domain-like"/>
    <property type="match status" value="1"/>
</dbReference>
<feature type="binding site" evidence="9">
    <location>
        <position position="119"/>
    </location>
    <ligand>
        <name>Mg(2+)</name>
        <dbReference type="ChEBI" id="CHEBI:18420"/>
    </ligand>
</feature>
<keyword evidence="9" id="KW-0819">tRNA processing</keyword>
<dbReference type="FunFam" id="1.10.1520.10:FF:000001">
    <property type="entry name" value="Ribonuclease 3"/>
    <property type="match status" value="1"/>
</dbReference>
<dbReference type="PANTHER" id="PTHR11207:SF0">
    <property type="entry name" value="RIBONUCLEASE 3"/>
    <property type="match status" value="1"/>
</dbReference>
<evidence type="ECO:0000259" key="10">
    <source>
        <dbReference type="PROSITE" id="PS50137"/>
    </source>
</evidence>
<dbReference type="GO" id="GO:0003725">
    <property type="term" value="F:double-stranded RNA binding"/>
    <property type="evidence" value="ECO:0007669"/>
    <property type="project" value="TreeGrafter"/>
</dbReference>
<dbReference type="Pfam" id="PF00035">
    <property type="entry name" value="dsrm"/>
    <property type="match status" value="1"/>
</dbReference>
<evidence type="ECO:0000256" key="5">
    <source>
        <dbReference type="ARBA" id="ARBA00022722"/>
    </source>
</evidence>
<dbReference type="GO" id="GO:0006364">
    <property type="term" value="P:rRNA processing"/>
    <property type="evidence" value="ECO:0007669"/>
    <property type="project" value="UniProtKB-UniRule"/>
</dbReference>
<dbReference type="NCBIfam" id="TIGR02191">
    <property type="entry name" value="RNaseIII"/>
    <property type="match status" value="1"/>
</dbReference>
<feature type="binding site" evidence="9">
    <location>
        <position position="122"/>
    </location>
    <ligand>
        <name>Mg(2+)</name>
        <dbReference type="ChEBI" id="CHEBI:18420"/>
    </ligand>
</feature>
<dbReference type="InterPro" id="IPR000999">
    <property type="entry name" value="RNase_III_dom"/>
</dbReference>
<dbReference type="GO" id="GO:0008033">
    <property type="term" value="P:tRNA processing"/>
    <property type="evidence" value="ECO:0007669"/>
    <property type="project" value="UniProtKB-KW"/>
</dbReference>
<evidence type="ECO:0000256" key="3">
    <source>
        <dbReference type="ARBA" id="ARBA00022552"/>
    </source>
</evidence>
<feature type="binding site" evidence="9">
    <location>
        <position position="47"/>
    </location>
    <ligand>
        <name>Mg(2+)</name>
        <dbReference type="ChEBI" id="CHEBI:18420"/>
    </ligand>
</feature>
<comment type="cofactor">
    <cofactor evidence="9">
        <name>Mg(2+)</name>
        <dbReference type="ChEBI" id="CHEBI:18420"/>
    </cofactor>
</comment>
<gene>
    <name evidence="9 12" type="primary">rnc</name>
    <name evidence="12" type="ORF">COY09_01750</name>
</gene>
<evidence type="ECO:0000256" key="2">
    <source>
        <dbReference type="ARBA" id="ARBA00010183"/>
    </source>
</evidence>
<dbReference type="GO" id="GO:0046872">
    <property type="term" value="F:metal ion binding"/>
    <property type="evidence" value="ECO:0007669"/>
    <property type="project" value="UniProtKB-KW"/>
</dbReference>
<keyword evidence="8 9" id="KW-0694">RNA-binding</keyword>
<dbReference type="GO" id="GO:0005737">
    <property type="term" value="C:cytoplasm"/>
    <property type="evidence" value="ECO:0007669"/>
    <property type="project" value="UniProtKB-SubCell"/>
</dbReference>
<comment type="subunit">
    <text evidence="9">Homodimer.</text>
</comment>
<feature type="domain" description="RNase III" evidence="11">
    <location>
        <begin position="5"/>
        <end position="133"/>
    </location>
</feature>
<sequence length="229" mass="25995">MVKDFSLLEKKLGVKFNNQDLLRQALVHRSYLNENPDCGLEHNERMEFLGDAVLELVTTEYLFKNYPNPEGELTGYRSALVNSHMLSEIAVELGINDFLLLSRGEARDTGKARECILANAMEAIIGAMYLDAEYKVSADFITRHVLKELPRVLEDKLYVDAKSAFQEQAQDRVGVTPVYEVLKEWGPDHAKQFEIGVFLDKEMVATGQGLSKQEAQQEAARRALEVKKW</sequence>
<dbReference type="HAMAP" id="MF_00104">
    <property type="entry name" value="RNase_III"/>
    <property type="match status" value="1"/>
</dbReference>